<dbReference type="InterPro" id="IPR046867">
    <property type="entry name" value="AldOxase/xan_DH_MoCoBD2"/>
</dbReference>
<dbReference type="EMBL" id="SJSL01000001">
    <property type="protein sequence ID" value="TCD04036.1"/>
    <property type="molecule type" value="Genomic_DNA"/>
</dbReference>
<organism evidence="2 3">
    <name type="scientific">Pedobacter psychroterrae</name>
    <dbReference type="NCBI Taxonomy" id="2530453"/>
    <lineage>
        <taxon>Bacteria</taxon>
        <taxon>Pseudomonadati</taxon>
        <taxon>Bacteroidota</taxon>
        <taxon>Sphingobacteriia</taxon>
        <taxon>Sphingobacteriales</taxon>
        <taxon>Sphingobacteriaceae</taxon>
        <taxon>Pedobacter</taxon>
    </lineage>
</organism>
<dbReference type="AlphaFoldDB" id="A0A4R0NSW5"/>
<dbReference type="PANTHER" id="PTHR47495:SF1">
    <property type="entry name" value="BLL3820 PROTEIN"/>
    <property type="match status" value="1"/>
</dbReference>
<feature type="domain" description="Aldehyde oxidase/xanthine dehydrogenase a/b hammerhead" evidence="1">
    <location>
        <begin position="201"/>
        <end position="278"/>
    </location>
</feature>
<accession>A0A4R0NSW5</accession>
<dbReference type="SMART" id="SM01008">
    <property type="entry name" value="Ald_Xan_dh_C"/>
    <property type="match status" value="1"/>
</dbReference>
<dbReference type="Gene3D" id="3.90.1170.50">
    <property type="entry name" value="Aldehyde oxidase/xanthine dehydrogenase, a/b hammerhead"/>
    <property type="match status" value="2"/>
</dbReference>
<dbReference type="Gene3D" id="3.30.365.10">
    <property type="entry name" value="Aldehyde oxidase/xanthine dehydrogenase, molybdopterin binding domain"/>
    <property type="match status" value="4"/>
</dbReference>
<dbReference type="InterPro" id="IPR012368">
    <property type="entry name" value="OxRdtase_Mopterin-bd_su_IorB"/>
</dbReference>
<evidence type="ECO:0000259" key="1">
    <source>
        <dbReference type="SMART" id="SM01008"/>
    </source>
</evidence>
<dbReference type="InterPro" id="IPR037165">
    <property type="entry name" value="AldOxase/xan_DH_Mopterin-bd_sf"/>
</dbReference>
<proteinExistence type="predicted"/>
<evidence type="ECO:0000313" key="3">
    <source>
        <dbReference type="Proteomes" id="UP000293347"/>
    </source>
</evidence>
<dbReference type="Proteomes" id="UP000293347">
    <property type="component" value="Unassembled WGS sequence"/>
</dbReference>
<dbReference type="Pfam" id="PF20256">
    <property type="entry name" value="MoCoBD_2"/>
    <property type="match status" value="2"/>
</dbReference>
<dbReference type="InterPro" id="IPR008274">
    <property type="entry name" value="AldOxase/xan_DH_MoCoBD1"/>
</dbReference>
<sequence length="685" mass="74415">MDRRQFFKLGGGLAVAIILQDVIAFAADPSGTILSPVPSGQVAAWIHIGEDNMVTVFTGKVEVGQNIRTSLTQQVAEELNVDVSSIKMVMGDTDLVPFDNGTYGSLTTPQMGTQLRHTAATARQALLDLAAKHFSSEVTSLKAAGGMVSDQKSGKKISFGALTKGQQILIPISKQIPLINPAEWKTAGKTTPKVNDRTFITGGHKYVSDMKMPDMLYAKILRPPVYQAKLLTVDLDAAKAMSGVTVIQDGTFIAVAAASLRNANSALLAIKATWESPDQPSKAQLFEYLVKNARETEPETSEIKQSLTASEQQHSDTYTIDYIAHVPLETRSALAQWIGDKLTVWTGTQRPFGVQQDLAAKFDIPKENVRVMVPDTGSGYGGKHSGEAALEAAHIAKETKRPVKLAWTRKEEFTWAYFRPAGVIKVKSGFKKDGAINAWKFENYNSGNAGLKPQYRIPNQQNNFHPSLTPLKQGSYRGLAATANAFARESHISDIARMIDMDQLEFRLKNLDDARLKAVLEAAAKSFGWHTKQKRKGCGYGIACDYVKGGYVATCAEVMVTEDNLVKIVRITEAFDCGAIVNPHHLEHQILGAIVQGLGGALFESVDFENGKILNPNLSDYRVPRFKDTPEITIVMVNRTDIAPSGAGEAPIVSVAPAIRNAILQATGTALRSLPLLPTGKLERS</sequence>
<name>A0A4R0NSW5_9SPHI</name>
<dbReference type="PANTHER" id="PTHR47495">
    <property type="entry name" value="ALDEHYDE DEHYDROGENASE"/>
    <property type="match status" value="1"/>
</dbReference>
<gene>
    <name evidence="2" type="ORF">EZ437_06495</name>
</gene>
<dbReference type="Pfam" id="PF02738">
    <property type="entry name" value="MoCoBD_1"/>
    <property type="match status" value="1"/>
</dbReference>
<dbReference type="InterPro" id="IPR052516">
    <property type="entry name" value="N-heterocyclic_Hydroxylase"/>
</dbReference>
<evidence type="ECO:0000313" key="2">
    <source>
        <dbReference type="EMBL" id="TCD04036.1"/>
    </source>
</evidence>
<dbReference type="OrthoDB" id="9759099at2"/>
<reference evidence="2 3" key="1">
    <citation type="submission" date="2019-02" db="EMBL/GenBank/DDBJ databases">
        <title>Pedobacter sp. RP-1-14 sp. nov., isolated from Arctic soil.</title>
        <authorList>
            <person name="Dahal R.H."/>
        </authorList>
    </citation>
    <scope>NUCLEOTIDE SEQUENCE [LARGE SCALE GENOMIC DNA]</scope>
    <source>
        <strain evidence="2 3">RP-1-14</strain>
    </source>
</reference>
<comment type="caution">
    <text evidence="2">The sequence shown here is derived from an EMBL/GenBank/DDBJ whole genome shotgun (WGS) entry which is preliminary data.</text>
</comment>
<protein>
    <submittedName>
        <fullName evidence="2">Isoquinoline 1-oxidoreductase</fullName>
    </submittedName>
</protein>
<dbReference type="PIRSF" id="PIRSF036389">
    <property type="entry name" value="IOR_B"/>
    <property type="match status" value="1"/>
</dbReference>
<dbReference type="InterPro" id="IPR000674">
    <property type="entry name" value="Ald_Oxase/Xan_DH_a/b"/>
</dbReference>
<keyword evidence="3" id="KW-1185">Reference proteome</keyword>
<dbReference type="GO" id="GO:0016491">
    <property type="term" value="F:oxidoreductase activity"/>
    <property type="evidence" value="ECO:0007669"/>
    <property type="project" value="InterPro"/>
</dbReference>
<dbReference type="SUPFAM" id="SSF56003">
    <property type="entry name" value="Molybdenum cofactor-binding domain"/>
    <property type="match status" value="2"/>
</dbReference>